<reference evidence="4 5" key="2">
    <citation type="journal article" date="2016" name="Genome Announc.">
        <title>Complete Genome Sequence of Algoriphagus sp. Strain M8-2, Isolated from a Brackish Lake.</title>
        <authorList>
            <person name="Muraguchi Y."/>
            <person name="Kushimoto K."/>
            <person name="Ohtsubo Y."/>
            <person name="Suzuki T."/>
            <person name="Dohra H."/>
            <person name="Kimbara K."/>
            <person name="Shintani M."/>
        </authorList>
    </citation>
    <scope>NUCLEOTIDE SEQUENCE [LARGE SCALE GENOMIC DNA]</scope>
    <source>
        <strain evidence="4 5">M8-2</strain>
    </source>
</reference>
<dbReference type="InterPro" id="IPR001932">
    <property type="entry name" value="PPM-type_phosphatase-like_dom"/>
</dbReference>
<dbReference type="AlphaFoldDB" id="A0A142EIT4"/>
<evidence type="ECO:0000313" key="5">
    <source>
        <dbReference type="Proteomes" id="UP000073816"/>
    </source>
</evidence>
<keyword evidence="2" id="KW-1133">Transmembrane helix</keyword>
<dbReference type="Pfam" id="PF07228">
    <property type="entry name" value="SpoIIE"/>
    <property type="match status" value="1"/>
</dbReference>
<feature type="domain" description="PPM-type phosphatase" evidence="3">
    <location>
        <begin position="463"/>
        <end position="685"/>
    </location>
</feature>
<feature type="transmembrane region" description="Helical" evidence="2">
    <location>
        <begin position="47"/>
        <end position="66"/>
    </location>
</feature>
<feature type="transmembrane region" description="Helical" evidence="2">
    <location>
        <begin position="78"/>
        <end position="102"/>
    </location>
</feature>
<keyword evidence="5" id="KW-1185">Reference proteome</keyword>
<dbReference type="SMART" id="SM00331">
    <property type="entry name" value="PP2C_SIG"/>
    <property type="match status" value="1"/>
</dbReference>
<proteinExistence type="predicted"/>
<name>A0A142EIT4_9BACT</name>
<gene>
    <name evidence="4" type="ORF">AO498_01455</name>
</gene>
<accession>A0A142EIT4</accession>
<feature type="transmembrane region" description="Helical" evidence="2">
    <location>
        <begin position="208"/>
        <end position="225"/>
    </location>
</feature>
<evidence type="ECO:0000256" key="2">
    <source>
        <dbReference type="SAM" id="Phobius"/>
    </source>
</evidence>
<dbReference type="KEGG" id="alm:AO498_01455"/>
<reference evidence="5" key="1">
    <citation type="submission" date="2015-09" db="EMBL/GenBank/DDBJ databases">
        <title>Complete sequence of Algoriphagus sp. M8-2.</title>
        <authorList>
            <person name="Shintani M."/>
        </authorList>
    </citation>
    <scope>NUCLEOTIDE SEQUENCE [LARGE SCALE GENOMIC DNA]</scope>
    <source>
        <strain evidence="5">M8-2</strain>
    </source>
</reference>
<protein>
    <submittedName>
        <fullName evidence="4">Serine/threonine protein phosphatase</fullName>
    </submittedName>
</protein>
<dbReference type="PANTHER" id="PTHR43156:SF2">
    <property type="entry name" value="STAGE II SPORULATION PROTEIN E"/>
    <property type="match status" value="1"/>
</dbReference>
<feature type="transmembrane region" description="Helical" evidence="2">
    <location>
        <begin position="245"/>
        <end position="269"/>
    </location>
</feature>
<dbReference type="Proteomes" id="UP000073816">
    <property type="component" value="Chromosome"/>
</dbReference>
<dbReference type="STRING" id="1727163.AO498_01455"/>
<dbReference type="SUPFAM" id="SSF55781">
    <property type="entry name" value="GAF domain-like"/>
    <property type="match status" value="1"/>
</dbReference>
<dbReference type="InterPro" id="IPR052016">
    <property type="entry name" value="Bact_Sigma-Reg"/>
</dbReference>
<dbReference type="OrthoDB" id="9763484at2"/>
<dbReference type="EMBL" id="CP012836">
    <property type="protein sequence ID" value="AMQ55039.1"/>
    <property type="molecule type" value="Genomic_DNA"/>
</dbReference>
<dbReference type="InterPro" id="IPR029016">
    <property type="entry name" value="GAF-like_dom_sf"/>
</dbReference>
<dbReference type="Gene3D" id="3.60.40.10">
    <property type="entry name" value="PPM-type phosphatase domain"/>
    <property type="match status" value="1"/>
</dbReference>
<feature type="transmembrane region" description="Helical" evidence="2">
    <location>
        <begin position="12"/>
        <end position="35"/>
    </location>
</feature>
<keyword evidence="2" id="KW-0812">Transmembrane</keyword>
<dbReference type="PANTHER" id="PTHR43156">
    <property type="entry name" value="STAGE II SPORULATION PROTEIN E-RELATED"/>
    <property type="match status" value="1"/>
</dbReference>
<dbReference type="PATRIC" id="fig|1727163.4.peg.303"/>
<feature type="transmembrane region" description="Helical" evidence="2">
    <location>
        <begin position="117"/>
        <end position="137"/>
    </location>
</feature>
<evidence type="ECO:0000256" key="1">
    <source>
        <dbReference type="ARBA" id="ARBA00022801"/>
    </source>
</evidence>
<evidence type="ECO:0000259" key="3">
    <source>
        <dbReference type="SMART" id="SM00331"/>
    </source>
</evidence>
<dbReference type="Gene3D" id="3.30.450.40">
    <property type="match status" value="1"/>
</dbReference>
<sequence>MLKLPQIHIGKLSLLLSILVWLALLFVDLVRLFGLLNELDSGIAPEITWILEILFFFTLYGFYSYSISKNSQNDFLNLIWRAASTGIFAATVALLIDGLYFLFGESKLASEPFLKNFFYHINFALISIFLISSALLWKHLILYQKNKRVVQQWQAFEFAMLFAMFFIFFNKNQFDYSFIFGLVILTIISIWLSGNLKWIPYLNFKEKWKSLLFLFFILISAAILFRKLVGYGGDQEFLVNLTDNLFLLALFGFVFIYTFFSFLVTLFNLPTSSVFEQKLTEAINLQRLSQSIQPEESEEQVLDILMDSCMSASYSDGAWIESQTSKGESGFSQERFLEKENKEEISTLIKSLKTANTWASETKPDLLEPLALKIDHPRFSSILIVPLVINKSVIGRMVLCKEVKDGFNKEMINIISTFTRQACIAVENHRLLNQAIQNERYQEELKIAQRVQKALLPIRLDHHDSFEICAYSNTADEVGGDYYDTFQLDENRFVLIIGDVSGKGTSAAFHMSQMKGVFHSLIQLNLSPAQFMIRANAALGKCLARNHFITASIFIIDIQARKICHSRAGHVPTLIYHAADKSSEYLLFDGLGLGILRNKQYENHVQERTLAYENGDIMVLITDGIVEAKNPKGDQFGFERIRSLVEIHHQLDAKQLQTTLIDALHHFVGGGGMIDDDYSMMVVKFNGSSSPKK</sequence>
<dbReference type="SUPFAM" id="SSF81606">
    <property type="entry name" value="PP2C-like"/>
    <property type="match status" value="1"/>
</dbReference>
<organism evidence="4 5">
    <name type="scientific">Algoriphagus sanaruensis</name>
    <dbReference type="NCBI Taxonomy" id="1727163"/>
    <lineage>
        <taxon>Bacteria</taxon>
        <taxon>Pseudomonadati</taxon>
        <taxon>Bacteroidota</taxon>
        <taxon>Cytophagia</taxon>
        <taxon>Cytophagales</taxon>
        <taxon>Cyclobacteriaceae</taxon>
        <taxon>Algoriphagus</taxon>
    </lineage>
</organism>
<feature type="transmembrane region" description="Helical" evidence="2">
    <location>
        <begin position="176"/>
        <end position="196"/>
    </location>
</feature>
<dbReference type="InterPro" id="IPR036457">
    <property type="entry name" value="PPM-type-like_dom_sf"/>
</dbReference>
<evidence type="ECO:0000313" key="4">
    <source>
        <dbReference type="EMBL" id="AMQ55039.1"/>
    </source>
</evidence>
<dbReference type="RefSeq" id="WP_067542732.1">
    <property type="nucleotide sequence ID" value="NZ_CP012836.1"/>
</dbReference>
<dbReference type="GO" id="GO:0016791">
    <property type="term" value="F:phosphatase activity"/>
    <property type="evidence" value="ECO:0007669"/>
    <property type="project" value="TreeGrafter"/>
</dbReference>
<keyword evidence="1" id="KW-0378">Hydrolase</keyword>
<keyword evidence="2" id="KW-0472">Membrane</keyword>